<evidence type="ECO:0000313" key="2">
    <source>
        <dbReference type="EMBL" id="MCS3710319.1"/>
    </source>
</evidence>
<protein>
    <submittedName>
        <fullName evidence="2">Uncharacterized protein</fullName>
    </submittedName>
</protein>
<sequence>MARPPIIRPFFNVAPLRPGYIWGPVKDMRARAEAPPPTPGTALRRYDSPERRFEQIRDDA</sequence>
<evidence type="ECO:0000313" key="4">
    <source>
        <dbReference type="Proteomes" id="UP001155057"/>
    </source>
</evidence>
<reference evidence="2" key="1">
    <citation type="submission" date="2022-08" db="EMBL/GenBank/DDBJ databases">
        <title>Genomic Encyclopedia of Type Strains, Phase V (KMG-V): Genome sequencing to study the core and pangenomes of soil and plant-associated prokaryotes.</title>
        <authorList>
            <person name="Whitman W."/>
        </authorList>
    </citation>
    <scope>NUCLEOTIDE SEQUENCE</scope>
    <source>
        <strain evidence="3">SP2017</strain>
        <strain evidence="2">SP3049</strain>
    </source>
</reference>
<evidence type="ECO:0000256" key="1">
    <source>
        <dbReference type="SAM" id="MobiDB-lite"/>
    </source>
</evidence>
<accession>A0A9X2Q580</accession>
<feature type="compositionally biased region" description="Basic and acidic residues" evidence="1">
    <location>
        <begin position="44"/>
        <end position="60"/>
    </location>
</feature>
<dbReference type="AlphaFoldDB" id="A0A9X2Q580"/>
<dbReference type="Proteomes" id="UP001155057">
    <property type="component" value="Unassembled WGS sequence"/>
</dbReference>
<gene>
    <name evidence="2" type="ORF">GGP61_001929</name>
    <name evidence="3" type="ORF">GGP83_002102</name>
</gene>
<proteinExistence type="predicted"/>
<comment type="caution">
    <text evidence="2">The sequence shown here is derived from an EMBL/GenBank/DDBJ whole genome shotgun (WGS) entry which is preliminary data.</text>
</comment>
<dbReference type="Proteomes" id="UP001155010">
    <property type="component" value="Unassembled WGS sequence"/>
</dbReference>
<feature type="region of interest" description="Disordered" evidence="1">
    <location>
        <begin position="30"/>
        <end position="60"/>
    </location>
</feature>
<name>A0A9X2Q580_9BACT</name>
<dbReference type="EMBL" id="JANUAE010000006">
    <property type="protein sequence ID" value="MCS3710319.1"/>
    <property type="molecule type" value="Genomic_DNA"/>
</dbReference>
<dbReference type="EMBL" id="JANUBB010000008">
    <property type="protein sequence ID" value="MCS3952139.1"/>
    <property type="molecule type" value="Genomic_DNA"/>
</dbReference>
<organism evidence="2 4">
    <name type="scientific">Salinibacter ruber</name>
    <dbReference type="NCBI Taxonomy" id="146919"/>
    <lineage>
        <taxon>Bacteria</taxon>
        <taxon>Pseudomonadati</taxon>
        <taxon>Rhodothermota</taxon>
        <taxon>Rhodothermia</taxon>
        <taxon>Rhodothermales</taxon>
        <taxon>Salinibacteraceae</taxon>
        <taxon>Salinibacter</taxon>
    </lineage>
</organism>
<evidence type="ECO:0000313" key="3">
    <source>
        <dbReference type="EMBL" id="MCS3952139.1"/>
    </source>
</evidence>